<dbReference type="SUPFAM" id="SSF53822">
    <property type="entry name" value="Periplasmic binding protein-like I"/>
    <property type="match status" value="1"/>
</dbReference>
<sequence length="341" mass="36817">MGRQRPGAPTLEEVAALAGVGRGTVSRVVNNAAGVRDSTRRAVQRAIAELGYVPNLAARSLAGHRADAVALVMTEPDWRLFGEPFFTEIVHAVGDALTDTPVQLLLTLVRTDTERRRFVEYARGGRVDGVLLMSVHAEDPLPDMLAKAGLPTVMLGRRSADENITYVDADNAGGARRAVTYLLDGGRRRIGVISGPLDMYVAQCRLRGYREALELAGVTAGASLVVEGGDFKEESGRRAMTELIARHPDLDAVFAASDTLAAGALGALRAAGRRVPQDVAVIGFDDFQPARPTDPPLTTVRQPLEEIGRTMVRLLQEEMEDSPVAWRHVILRTELVLRNSA</sequence>
<evidence type="ECO:0000259" key="4">
    <source>
        <dbReference type="PROSITE" id="PS50932"/>
    </source>
</evidence>
<accession>A0ABV9X3K0</accession>
<evidence type="ECO:0000256" key="2">
    <source>
        <dbReference type="ARBA" id="ARBA00023125"/>
    </source>
</evidence>
<dbReference type="CDD" id="cd06267">
    <property type="entry name" value="PBP1_LacI_sugar_binding-like"/>
    <property type="match status" value="1"/>
</dbReference>
<name>A0ABV9X3K0_9ACTN</name>
<dbReference type="PANTHER" id="PTHR30146">
    <property type="entry name" value="LACI-RELATED TRANSCRIPTIONAL REPRESSOR"/>
    <property type="match status" value="1"/>
</dbReference>
<dbReference type="InterPro" id="IPR028082">
    <property type="entry name" value="Peripla_BP_I"/>
</dbReference>
<comment type="caution">
    <text evidence="5">The sequence shown here is derived from an EMBL/GenBank/DDBJ whole genome shotgun (WGS) entry which is preliminary data.</text>
</comment>
<dbReference type="Gene3D" id="3.40.50.2300">
    <property type="match status" value="2"/>
</dbReference>
<dbReference type="SMART" id="SM00354">
    <property type="entry name" value="HTH_LACI"/>
    <property type="match status" value="1"/>
</dbReference>
<keyword evidence="2 5" id="KW-0238">DNA-binding</keyword>
<reference evidence="6" key="1">
    <citation type="journal article" date="2019" name="Int. J. Syst. Evol. Microbiol.">
        <title>The Global Catalogue of Microorganisms (GCM) 10K type strain sequencing project: providing services to taxonomists for standard genome sequencing and annotation.</title>
        <authorList>
            <consortium name="The Broad Institute Genomics Platform"/>
            <consortium name="The Broad Institute Genome Sequencing Center for Infectious Disease"/>
            <person name="Wu L."/>
            <person name="Ma J."/>
        </authorList>
    </citation>
    <scope>NUCLEOTIDE SEQUENCE [LARGE SCALE GENOMIC DNA]</scope>
    <source>
        <strain evidence="6">CGMCC 4.1542</strain>
    </source>
</reference>
<dbReference type="RefSeq" id="WP_271414677.1">
    <property type="nucleotide sequence ID" value="NZ_BAAATN010000008.1"/>
</dbReference>
<dbReference type="Pfam" id="PF00356">
    <property type="entry name" value="LacI"/>
    <property type="match status" value="1"/>
</dbReference>
<evidence type="ECO:0000256" key="1">
    <source>
        <dbReference type="ARBA" id="ARBA00023015"/>
    </source>
</evidence>
<gene>
    <name evidence="5" type="ORF">ACFPRC_30980</name>
</gene>
<dbReference type="PROSITE" id="PS50932">
    <property type="entry name" value="HTH_LACI_2"/>
    <property type="match status" value="1"/>
</dbReference>
<dbReference type="InterPro" id="IPR046335">
    <property type="entry name" value="LacI/GalR-like_sensor"/>
</dbReference>
<dbReference type="InterPro" id="IPR000843">
    <property type="entry name" value="HTH_LacI"/>
</dbReference>
<dbReference type="InterPro" id="IPR010982">
    <property type="entry name" value="Lambda_DNA-bd_dom_sf"/>
</dbReference>
<dbReference type="PANTHER" id="PTHR30146:SF109">
    <property type="entry name" value="HTH-TYPE TRANSCRIPTIONAL REGULATOR GALS"/>
    <property type="match status" value="1"/>
</dbReference>
<keyword evidence="6" id="KW-1185">Reference proteome</keyword>
<dbReference type="Proteomes" id="UP001595855">
    <property type="component" value="Unassembled WGS sequence"/>
</dbReference>
<feature type="domain" description="HTH lacI-type" evidence="4">
    <location>
        <begin position="9"/>
        <end position="63"/>
    </location>
</feature>
<evidence type="ECO:0000256" key="3">
    <source>
        <dbReference type="ARBA" id="ARBA00023163"/>
    </source>
</evidence>
<proteinExistence type="predicted"/>
<evidence type="ECO:0000313" key="6">
    <source>
        <dbReference type="Proteomes" id="UP001595855"/>
    </source>
</evidence>
<dbReference type="PROSITE" id="PS00356">
    <property type="entry name" value="HTH_LACI_1"/>
    <property type="match status" value="1"/>
</dbReference>
<dbReference type="CDD" id="cd01392">
    <property type="entry name" value="HTH_LacI"/>
    <property type="match status" value="1"/>
</dbReference>
<protein>
    <submittedName>
        <fullName evidence="5">LacI family DNA-binding transcriptional regulator</fullName>
    </submittedName>
</protein>
<dbReference type="EMBL" id="JBHSJO010000001">
    <property type="protein sequence ID" value="MFC5019272.1"/>
    <property type="molecule type" value="Genomic_DNA"/>
</dbReference>
<dbReference type="SUPFAM" id="SSF47413">
    <property type="entry name" value="lambda repressor-like DNA-binding domains"/>
    <property type="match status" value="1"/>
</dbReference>
<organism evidence="5 6">
    <name type="scientific">Streptomyces lienomycini</name>
    <dbReference type="NCBI Taxonomy" id="284035"/>
    <lineage>
        <taxon>Bacteria</taxon>
        <taxon>Bacillati</taxon>
        <taxon>Actinomycetota</taxon>
        <taxon>Actinomycetes</taxon>
        <taxon>Kitasatosporales</taxon>
        <taxon>Streptomycetaceae</taxon>
        <taxon>Streptomyces</taxon>
    </lineage>
</organism>
<dbReference type="Pfam" id="PF13377">
    <property type="entry name" value="Peripla_BP_3"/>
    <property type="match status" value="1"/>
</dbReference>
<keyword evidence="1" id="KW-0805">Transcription regulation</keyword>
<dbReference type="GO" id="GO:0003677">
    <property type="term" value="F:DNA binding"/>
    <property type="evidence" value="ECO:0007669"/>
    <property type="project" value="UniProtKB-KW"/>
</dbReference>
<keyword evidence="3" id="KW-0804">Transcription</keyword>
<dbReference type="Gene3D" id="1.10.260.40">
    <property type="entry name" value="lambda repressor-like DNA-binding domains"/>
    <property type="match status" value="1"/>
</dbReference>
<evidence type="ECO:0000313" key="5">
    <source>
        <dbReference type="EMBL" id="MFC5019272.1"/>
    </source>
</evidence>